<evidence type="ECO:0000313" key="2">
    <source>
        <dbReference type="Proteomes" id="UP001214854"/>
    </source>
</evidence>
<dbReference type="PANTHER" id="PTHR11102">
    <property type="entry name" value="SEL-1-LIKE PROTEIN"/>
    <property type="match status" value="1"/>
</dbReference>
<dbReference type="SUPFAM" id="SSF81901">
    <property type="entry name" value="HCP-like"/>
    <property type="match status" value="1"/>
</dbReference>
<comment type="caution">
    <text evidence="1">The sequence shown here is derived from an EMBL/GenBank/DDBJ whole genome shotgun (WGS) entry which is preliminary data.</text>
</comment>
<protein>
    <submittedName>
        <fullName evidence="1">Tetratricopeptide repeat protein</fullName>
    </submittedName>
</protein>
<dbReference type="RefSeq" id="WP_272747058.1">
    <property type="nucleotide sequence ID" value="NZ_JAQQKX010000002.1"/>
</dbReference>
<reference evidence="1 2" key="1">
    <citation type="submission" date="2023-01" db="EMBL/GenBank/DDBJ databases">
        <title>Novel species of the genus Asticcacaulis isolated from rivers.</title>
        <authorList>
            <person name="Lu H."/>
        </authorList>
    </citation>
    <scope>NUCLEOTIDE SEQUENCE [LARGE SCALE GENOMIC DNA]</scope>
    <source>
        <strain evidence="1 2">BYS171W</strain>
    </source>
</reference>
<dbReference type="Gene3D" id="1.25.40.10">
    <property type="entry name" value="Tetratricopeptide repeat domain"/>
    <property type="match status" value="2"/>
</dbReference>
<dbReference type="Proteomes" id="UP001214854">
    <property type="component" value="Unassembled WGS sequence"/>
</dbReference>
<dbReference type="InterPro" id="IPR011990">
    <property type="entry name" value="TPR-like_helical_dom_sf"/>
</dbReference>
<keyword evidence="2" id="KW-1185">Reference proteome</keyword>
<proteinExistence type="predicted"/>
<evidence type="ECO:0000313" key="1">
    <source>
        <dbReference type="EMBL" id="MDC7682573.1"/>
    </source>
</evidence>
<name>A0ABT5HR70_9CAUL</name>
<dbReference type="PANTHER" id="PTHR11102:SF160">
    <property type="entry name" value="ERAD-ASSOCIATED E3 UBIQUITIN-PROTEIN LIGASE COMPONENT HRD3"/>
    <property type="match status" value="1"/>
</dbReference>
<dbReference type="EMBL" id="JAQQKX010000002">
    <property type="protein sequence ID" value="MDC7682573.1"/>
    <property type="molecule type" value="Genomic_DNA"/>
</dbReference>
<dbReference type="InterPro" id="IPR050767">
    <property type="entry name" value="Sel1_AlgK"/>
</dbReference>
<sequence>MRRKPKSAALYLAIIVPLVLLIGAATVLFATGKTGPSGENEWITYIKARTGDASAQYYSGRAYDKRRGGVDNEAKAVAWYEKAAAGGHTEAQLALGDLYNARKGVADRDRALKLYEQAAAKSPEAQRKAALFYLTGRGSTKPDLDTAREGLLKAAERGDTAAEKQVGIMFFTGFEPALAKHWLEKAAAKNDGEALFYLGELHYLFSEQYRDLPRARDYYARAAETGNSQGQARLSFLYYAGRAVAKDPAEAYKWAWLAAQDKGGLGQRDGQDAVFYLERQLTPEQIAEGKRRAEAFRPQV</sequence>
<organism evidence="1 2">
    <name type="scientific">Asticcacaulis aquaticus</name>
    <dbReference type="NCBI Taxonomy" id="2984212"/>
    <lineage>
        <taxon>Bacteria</taxon>
        <taxon>Pseudomonadati</taxon>
        <taxon>Pseudomonadota</taxon>
        <taxon>Alphaproteobacteria</taxon>
        <taxon>Caulobacterales</taxon>
        <taxon>Caulobacteraceae</taxon>
        <taxon>Asticcacaulis</taxon>
    </lineage>
</organism>
<gene>
    <name evidence="1" type="ORF">PQU92_04760</name>
</gene>
<dbReference type="Pfam" id="PF08238">
    <property type="entry name" value="Sel1"/>
    <property type="match status" value="6"/>
</dbReference>
<accession>A0ABT5HR70</accession>
<dbReference type="InterPro" id="IPR006597">
    <property type="entry name" value="Sel1-like"/>
</dbReference>
<dbReference type="SMART" id="SM00671">
    <property type="entry name" value="SEL1"/>
    <property type="match status" value="6"/>
</dbReference>